<keyword evidence="10" id="KW-1185">Reference proteome</keyword>
<comment type="similarity">
    <text evidence="2 5">Belongs to the HSF family.</text>
</comment>
<evidence type="ECO:0000313" key="9">
    <source>
        <dbReference type="EMBL" id="KAH6900055.1"/>
    </source>
</evidence>
<feature type="compositionally biased region" description="Polar residues" evidence="7">
    <location>
        <begin position="442"/>
        <end position="464"/>
    </location>
</feature>
<dbReference type="Pfam" id="PF00447">
    <property type="entry name" value="HSF_DNA-bind"/>
    <property type="match status" value="1"/>
</dbReference>
<evidence type="ECO:0000256" key="7">
    <source>
        <dbReference type="SAM" id="MobiDB-lite"/>
    </source>
</evidence>
<evidence type="ECO:0000256" key="5">
    <source>
        <dbReference type="RuleBase" id="RU004020"/>
    </source>
</evidence>
<evidence type="ECO:0000256" key="6">
    <source>
        <dbReference type="SAM" id="Coils"/>
    </source>
</evidence>
<dbReference type="InterPro" id="IPR036388">
    <property type="entry name" value="WH-like_DNA-bd_sf"/>
</dbReference>
<feature type="region of interest" description="Disordered" evidence="7">
    <location>
        <begin position="687"/>
        <end position="744"/>
    </location>
</feature>
<comment type="caution">
    <text evidence="9">The sequence shown here is derived from an EMBL/GenBank/DDBJ whole genome shotgun (WGS) entry which is preliminary data.</text>
</comment>
<protein>
    <recommendedName>
        <fullName evidence="8">HSF-type DNA-binding domain-containing protein</fullName>
    </recommendedName>
</protein>
<dbReference type="AlphaFoldDB" id="A0A9P8WI50"/>
<dbReference type="PANTHER" id="PTHR10015">
    <property type="entry name" value="HEAT SHOCK TRANSCRIPTION FACTOR"/>
    <property type="match status" value="1"/>
</dbReference>
<dbReference type="InterPro" id="IPR000232">
    <property type="entry name" value="HSF_DNA-bd"/>
</dbReference>
<dbReference type="PRINTS" id="PR00056">
    <property type="entry name" value="HSFDOMAIN"/>
</dbReference>
<dbReference type="SMART" id="SM00415">
    <property type="entry name" value="HSF"/>
    <property type="match status" value="1"/>
</dbReference>
<comment type="subcellular location">
    <subcellularLocation>
        <location evidence="1">Nucleus</location>
    </subcellularLocation>
</comment>
<proteinExistence type="inferred from homology"/>
<dbReference type="Proteomes" id="UP000777438">
    <property type="component" value="Unassembled WGS sequence"/>
</dbReference>
<feature type="region of interest" description="Disordered" evidence="7">
    <location>
        <begin position="225"/>
        <end position="244"/>
    </location>
</feature>
<dbReference type="GO" id="GO:0043565">
    <property type="term" value="F:sequence-specific DNA binding"/>
    <property type="evidence" value="ECO:0007669"/>
    <property type="project" value="InterPro"/>
</dbReference>
<keyword evidence="4" id="KW-0539">Nucleus</keyword>
<feature type="region of interest" description="Disordered" evidence="7">
    <location>
        <begin position="546"/>
        <end position="585"/>
    </location>
</feature>
<evidence type="ECO:0000256" key="1">
    <source>
        <dbReference type="ARBA" id="ARBA00004123"/>
    </source>
</evidence>
<keyword evidence="3" id="KW-0238">DNA-binding</keyword>
<dbReference type="GO" id="GO:0005634">
    <property type="term" value="C:nucleus"/>
    <property type="evidence" value="ECO:0007669"/>
    <property type="project" value="UniProtKB-SubCell"/>
</dbReference>
<dbReference type="SUPFAM" id="SSF46785">
    <property type="entry name" value="Winged helix' DNA-binding domain"/>
    <property type="match status" value="1"/>
</dbReference>
<keyword evidence="6" id="KW-0175">Coiled coil</keyword>
<organism evidence="9 10">
    <name type="scientific">Thelonectria olida</name>
    <dbReference type="NCBI Taxonomy" id="1576542"/>
    <lineage>
        <taxon>Eukaryota</taxon>
        <taxon>Fungi</taxon>
        <taxon>Dikarya</taxon>
        <taxon>Ascomycota</taxon>
        <taxon>Pezizomycotina</taxon>
        <taxon>Sordariomycetes</taxon>
        <taxon>Hypocreomycetidae</taxon>
        <taxon>Hypocreales</taxon>
        <taxon>Nectriaceae</taxon>
        <taxon>Thelonectria</taxon>
    </lineage>
</organism>
<feature type="region of interest" description="Disordered" evidence="7">
    <location>
        <begin position="416"/>
        <end position="466"/>
    </location>
</feature>
<evidence type="ECO:0000256" key="4">
    <source>
        <dbReference type="ARBA" id="ARBA00023242"/>
    </source>
</evidence>
<evidence type="ECO:0000259" key="8">
    <source>
        <dbReference type="SMART" id="SM00415"/>
    </source>
</evidence>
<dbReference type="FunFam" id="1.10.10.10:FF:000173">
    <property type="entry name" value="Heat shock transcription factor Hsf1"/>
    <property type="match status" value="1"/>
</dbReference>
<dbReference type="InterPro" id="IPR036390">
    <property type="entry name" value="WH_DNA-bd_sf"/>
</dbReference>
<sequence length="744" mass="81542">MSAPNSRKRAAPGAAPIVPIQQQMQRPYATGAGTGDQMMRWNGMSDGTGFVDGTGHTGNSFGLVPAQPQYPQTVQAPSNSLARRQINQALVPTNPRAAFDPSGDVWTNFVGDENALLQQNGSETMSTQENIESLEEQAQKAKRDAQAKRKQIPPFVQKLSSFLEECKNEDLIRWSEKGDSFIVLDEDEFAKTLIPELFKHNNYASFVRQLNMYGFHKRVGLSDNSMRASERKNKSPSEYSNPYFRRGHPNLLWLINKPKSGSKAKKGGKNAEGENDSEEEVGQEESLTQGLAASNVPTGRSLPAAETQPLAKKEMLLIREEVNKIREQQKLILNTINRLQRTNNELYAQALMFQSQHDRHQNSINAILNFLANVFRKTLEDQGGSQNVSDIISSLMSSQGQQSGAHGSIVDLGDFFQSQMDPTPAFPTPQKKARGLLPPIPNQNNRSQPARNPAASNSSYQPASIHNPEMGHVTELVDGSPSDTASPSLRQELEANPHEQMMKIINDHNATNSHTLDLPKAAEMVANTPNTLNHDQRSQLVNFMANQNSSASSSKPIPATSHPHMDLPAVPTTSVSPVPTENNPPPSLSPIMQPPMAPPSLNQISTNQNDLEQLRRLQSEQDAKISELSSLLGPLSPNGNIPGMGEGANEAYFDPPPVDLDQFLDTNAFFNDHHYNGDGNDFNFTLDTDPGNQNLHANNSLKPDPDNIVGAHNNTPSPAGTEEIPRADIGYDASPHGTKRQRMG</sequence>
<feature type="region of interest" description="Disordered" evidence="7">
    <location>
        <begin position="257"/>
        <end position="307"/>
    </location>
</feature>
<feature type="compositionally biased region" description="Polar residues" evidence="7">
    <location>
        <begin position="687"/>
        <end position="701"/>
    </location>
</feature>
<evidence type="ECO:0000256" key="3">
    <source>
        <dbReference type="ARBA" id="ARBA00023125"/>
    </source>
</evidence>
<feature type="compositionally biased region" description="Acidic residues" evidence="7">
    <location>
        <begin position="273"/>
        <end position="283"/>
    </location>
</feature>
<dbReference type="GO" id="GO:0003700">
    <property type="term" value="F:DNA-binding transcription factor activity"/>
    <property type="evidence" value="ECO:0007669"/>
    <property type="project" value="InterPro"/>
</dbReference>
<feature type="compositionally biased region" description="Low complexity" evidence="7">
    <location>
        <begin position="570"/>
        <end position="580"/>
    </location>
</feature>
<accession>A0A9P8WI50</accession>
<evidence type="ECO:0000313" key="10">
    <source>
        <dbReference type="Proteomes" id="UP000777438"/>
    </source>
</evidence>
<feature type="compositionally biased region" description="Polar residues" evidence="7">
    <location>
        <begin position="546"/>
        <end position="555"/>
    </location>
</feature>
<dbReference type="EMBL" id="JAGPYM010000001">
    <property type="protein sequence ID" value="KAH6900055.1"/>
    <property type="molecule type" value="Genomic_DNA"/>
</dbReference>
<name>A0A9P8WI50_9HYPO</name>
<dbReference type="PANTHER" id="PTHR10015:SF427">
    <property type="entry name" value="HEAT SHOCK FACTOR PROTEIN"/>
    <property type="match status" value="1"/>
</dbReference>
<feature type="domain" description="HSF-type DNA-binding" evidence="8">
    <location>
        <begin position="151"/>
        <end position="258"/>
    </location>
</feature>
<feature type="compositionally biased region" description="Basic residues" evidence="7">
    <location>
        <begin position="1"/>
        <end position="10"/>
    </location>
</feature>
<feature type="region of interest" description="Disordered" evidence="7">
    <location>
        <begin position="1"/>
        <end position="41"/>
    </location>
</feature>
<reference evidence="9 10" key="1">
    <citation type="journal article" date="2021" name="Nat. Commun.">
        <title>Genetic determinants of endophytism in the Arabidopsis root mycobiome.</title>
        <authorList>
            <person name="Mesny F."/>
            <person name="Miyauchi S."/>
            <person name="Thiergart T."/>
            <person name="Pickel B."/>
            <person name="Atanasova L."/>
            <person name="Karlsson M."/>
            <person name="Huettel B."/>
            <person name="Barry K.W."/>
            <person name="Haridas S."/>
            <person name="Chen C."/>
            <person name="Bauer D."/>
            <person name="Andreopoulos W."/>
            <person name="Pangilinan J."/>
            <person name="LaButti K."/>
            <person name="Riley R."/>
            <person name="Lipzen A."/>
            <person name="Clum A."/>
            <person name="Drula E."/>
            <person name="Henrissat B."/>
            <person name="Kohler A."/>
            <person name="Grigoriev I.V."/>
            <person name="Martin F.M."/>
            <person name="Hacquard S."/>
        </authorList>
    </citation>
    <scope>NUCLEOTIDE SEQUENCE [LARGE SCALE GENOMIC DNA]</scope>
    <source>
        <strain evidence="9 10">MPI-CAGE-CH-0241</strain>
    </source>
</reference>
<dbReference type="OrthoDB" id="60033at2759"/>
<dbReference type="Gene3D" id="1.10.10.10">
    <property type="entry name" value="Winged helix-like DNA-binding domain superfamily/Winged helix DNA-binding domain"/>
    <property type="match status" value="1"/>
</dbReference>
<evidence type="ECO:0000256" key="2">
    <source>
        <dbReference type="ARBA" id="ARBA00006403"/>
    </source>
</evidence>
<feature type="coiled-coil region" evidence="6">
    <location>
        <begin position="124"/>
        <end position="151"/>
    </location>
</feature>
<feature type="compositionally biased region" description="Polar residues" evidence="7">
    <location>
        <begin position="285"/>
        <end position="298"/>
    </location>
</feature>
<gene>
    <name evidence="9" type="ORF">B0T10DRAFT_430755</name>
</gene>